<name>A0A2G8SH43_9APHY</name>
<dbReference type="Proteomes" id="UP000230002">
    <property type="component" value="Unassembled WGS sequence"/>
</dbReference>
<accession>A0A2G8SH43</accession>
<feature type="region of interest" description="Disordered" evidence="1">
    <location>
        <begin position="491"/>
        <end position="510"/>
    </location>
</feature>
<evidence type="ECO:0000313" key="2">
    <source>
        <dbReference type="EMBL" id="PIL32888.1"/>
    </source>
</evidence>
<organism evidence="2 3">
    <name type="scientific">Ganoderma sinense ZZ0214-1</name>
    <dbReference type="NCBI Taxonomy" id="1077348"/>
    <lineage>
        <taxon>Eukaryota</taxon>
        <taxon>Fungi</taxon>
        <taxon>Dikarya</taxon>
        <taxon>Basidiomycota</taxon>
        <taxon>Agaricomycotina</taxon>
        <taxon>Agaricomycetes</taxon>
        <taxon>Polyporales</taxon>
        <taxon>Polyporaceae</taxon>
        <taxon>Ganoderma</taxon>
    </lineage>
</organism>
<evidence type="ECO:0000313" key="3">
    <source>
        <dbReference type="Proteomes" id="UP000230002"/>
    </source>
</evidence>
<dbReference type="OrthoDB" id="2756545at2759"/>
<reference evidence="2 3" key="1">
    <citation type="journal article" date="2015" name="Sci. Rep.">
        <title>Chromosome-level genome map provides insights into diverse defense mechanisms in the medicinal fungus Ganoderma sinense.</title>
        <authorList>
            <person name="Zhu Y."/>
            <person name="Xu J."/>
            <person name="Sun C."/>
            <person name="Zhou S."/>
            <person name="Xu H."/>
            <person name="Nelson D.R."/>
            <person name="Qian J."/>
            <person name="Song J."/>
            <person name="Luo H."/>
            <person name="Xiang L."/>
            <person name="Li Y."/>
            <person name="Xu Z."/>
            <person name="Ji A."/>
            <person name="Wang L."/>
            <person name="Lu S."/>
            <person name="Hayward A."/>
            <person name="Sun W."/>
            <person name="Li X."/>
            <person name="Schwartz D.C."/>
            <person name="Wang Y."/>
            <person name="Chen S."/>
        </authorList>
    </citation>
    <scope>NUCLEOTIDE SEQUENCE [LARGE SCALE GENOMIC DNA]</scope>
    <source>
        <strain evidence="2 3">ZZ0214-1</strain>
    </source>
</reference>
<comment type="caution">
    <text evidence="2">The sequence shown here is derived from an EMBL/GenBank/DDBJ whole genome shotgun (WGS) entry which is preliminary data.</text>
</comment>
<gene>
    <name evidence="2" type="ORF">GSI_05006</name>
</gene>
<dbReference type="AlphaFoldDB" id="A0A2G8SH43"/>
<evidence type="ECO:0000256" key="1">
    <source>
        <dbReference type="SAM" id="MobiDB-lite"/>
    </source>
</evidence>
<proteinExistence type="predicted"/>
<dbReference type="EMBL" id="AYKW01000009">
    <property type="protein sequence ID" value="PIL32888.1"/>
    <property type="molecule type" value="Genomic_DNA"/>
</dbReference>
<sequence length="524" mass="57713">MSATSYDITPWMLCFDAFTGIMNVSSPADVASLMGTCRFLYNQGAKHLLRRGITLRTPRQITSFAFFMSAEGTARFRHLRELNLEMGSLDCRALVHNERSVAVDALLEVLRCPALCLHTLRLGRAEELLSSSHTIRVAFRALATLKHLTVCDVGPATISAVAKMSSKLVSVTICNIDPALDLMASSDQVIEMLAPFSDTLEEVSLVLDGPCHFAQTPFDSCFSRVRRLTILSDSCRFLPSCVHFFPNVEVIQHNPSPKPQHSIICLSTIDSFVDCVTAARTWHTGCLLSALTECSSDLITLCVLRPALVPLRKLRISTQVHDLAALMLVADVLIVSQPDELEMCVAGLDTLDGVLSLLVERALDALCTLRIDFSFAPGDHNGDKLRAALERLIALVNSFPAEIPSFDLILDLVSCFGQGAVHLEDEDVRTFPDCLSSYERVQVPAPYSLRRIIPIRPVYVGEDEDLVGSDTDTVRADCGEFEDNLDAWSDKSEWGYSDSEDEGYSEDGDKVKKDAICQSLLDMI</sequence>
<keyword evidence="3" id="KW-1185">Reference proteome</keyword>
<evidence type="ECO:0008006" key="4">
    <source>
        <dbReference type="Google" id="ProtNLM"/>
    </source>
</evidence>
<protein>
    <recommendedName>
        <fullName evidence="4">F-box domain-containing protein</fullName>
    </recommendedName>
</protein>